<proteinExistence type="predicted"/>
<dbReference type="AlphaFoldDB" id="A0A9X4L8X8"/>
<comment type="caution">
    <text evidence="1">The sequence shown here is derived from an EMBL/GenBank/DDBJ whole genome shotgun (WGS) entry which is preliminary data.</text>
</comment>
<accession>A0A9X4L8X8</accession>
<protein>
    <submittedName>
        <fullName evidence="1">Uncharacterized protein</fullName>
    </submittedName>
</protein>
<dbReference type="Proteomes" id="UP001152422">
    <property type="component" value="Unassembled WGS sequence"/>
</dbReference>
<dbReference type="EMBL" id="JAMBQA010000003">
    <property type="protein sequence ID" value="MDG0845994.1"/>
    <property type="molecule type" value="Genomic_DNA"/>
</dbReference>
<evidence type="ECO:0000313" key="2">
    <source>
        <dbReference type="Proteomes" id="UP001152422"/>
    </source>
</evidence>
<keyword evidence="2" id="KW-1185">Reference proteome</keyword>
<reference evidence="1" key="1">
    <citation type="submission" date="2022-05" db="EMBL/GenBank/DDBJ databases">
        <title>Comparative genomics of Staphylococcus equorum isolates.</title>
        <authorList>
            <person name="Luelf R.H."/>
        </authorList>
    </citation>
    <scope>NUCLEOTIDE SEQUENCE</scope>
    <source>
        <strain evidence="1">TMW 2.2497</strain>
    </source>
</reference>
<gene>
    <name evidence="1" type="ORF">M4L89_07120</name>
</gene>
<evidence type="ECO:0000313" key="1">
    <source>
        <dbReference type="EMBL" id="MDG0845994.1"/>
    </source>
</evidence>
<sequence length="73" mass="8925">MDTIKRKISYEVKDIFSHTINSTIHDIKKQNEKKEGMDITNPIRECLHSLIDQQIWRLSQKTFVYEFHEYRKK</sequence>
<name>A0A9X4L8X8_9STAP</name>
<organism evidence="1 2">
    <name type="scientific">Staphylococcus equorum</name>
    <dbReference type="NCBI Taxonomy" id="246432"/>
    <lineage>
        <taxon>Bacteria</taxon>
        <taxon>Bacillati</taxon>
        <taxon>Bacillota</taxon>
        <taxon>Bacilli</taxon>
        <taxon>Bacillales</taxon>
        <taxon>Staphylococcaceae</taxon>
        <taxon>Staphylococcus</taxon>
    </lineage>
</organism>
<dbReference type="RefSeq" id="WP_277583134.1">
    <property type="nucleotide sequence ID" value="NZ_JAMBPY010000003.1"/>
</dbReference>